<dbReference type="PANTHER" id="PTHR42659:SF5">
    <property type="entry name" value="ALDEHYDE OXIDOREDUCTASE FAD-BINDING SUBUNIT PAOB"/>
    <property type="match status" value="1"/>
</dbReference>
<dbReference type="InterPro" id="IPR036318">
    <property type="entry name" value="FAD-bd_PCMH-like_sf"/>
</dbReference>
<comment type="caution">
    <text evidence="4">The sequence shown here is derived from an EMBL/GenBank/DDBJ whole genome shotgun (WGS) entry which is preliminary data.</text>
</comment>
<dbReference type="NCBIfam" id="TIGR01554">
    <property type="entry name" value="major_cap_HK97"/>
    <property type="match status" value="1"/>
</dbReference>
<dbReference type="InterPro" id="IPR002346">
    <property type="entry name" value="Mopterin_DH_FAD-bd"/>
</dbReference>
<dbReference type="InterPro" id="IPR024455">
    <property type="entry name" value="Phage_capsid"/>
</dbReference>
<comment type="subcellular location">
    <subcellularLocation>
        <location evidence="1">Virion</location>
    </subcellularLocation>
</comment>
<dbReference type="Gene3D" id="3.30.43.10">
    <property type="entry name" value="Uridine Diphospho-n-acetylenolpyruvylglucosamine Reductase, domain 2"/>
    <property type="match status" value="1"/>
</dbReference>
<dbReference type="InterPro" id="IPR051312">
    <property type="entry name" value="Diverse_Substr_Oxidored"/>
</dbReference>
<dbReference type="GO" id="GO:0044423">
    <property type="term" value="C:virion component"/>
    <property type="evidence" value="ECO:0007669"/>
    <property type="project" value="UniProtKB-KW"/>
</dbReference>
<organism evidence="4">
    <name type="scientific">marine sediment metagenome</name>
    <dbReference type="NCBI Taxonomy" id="412755"/>
    <lineage>
        <taxon>unclassified sequences</taxon>
        <taxon>metagenomes</taxon>
        <taxon>ecological metagenomes</taxon>
    </lineage>
</organism>
<keyword evidence="2" id="KW-0946">Virion</keyword>
<dbReference type="Pfam" id="PF00941">
    <property type="entry name" value="FAD_binding_5"/>
    <property type="match status" value="1"/>
</dbReference>
<dbReference type="Gene3D" id="3.30.465.10">
    <property type="match status" value="1"/>
</dbReference>
<dbReference type="SUPFAM" id="SSF56176">
    <property type="entry name" value="FAD-binding/transporter-associated domain-like"/>
    <property type="match status" value="1"/>
</dbReference>
<dbReference type="InterPro" id="IPR016167">
    <property type="entry name" value="FAD-bd_PCMH_sub1"/>
</dbReference>
<evidence type="ECO:0000256" key="1">
    <source>
        <dbReference type="ARBA" id="ARBA00004328"/>
    </source>
</evidence>
<dbReference type="GO" id="GO:0071949">
    <property type="term" value="F:FAD binding"/>
    <property type="evidence" value="ECO:0007669"/>
    <property type="project" value="InterPro"/>
</dbReference>
<dbReference type="PANTHER" id="PTHR42659">
    <property type="entry name" value="XANTHINE DEHYDROGENASE SUBUNIT C-RELATED"/>
    <property type="match status" value="1"/>
</dbReference>
<proteinExistence type="predicted"/>
<dbReference type="InterPro" id="IPR016166">
    <property type="entry name" value="FAD-bd_PCMH"/>
</dbReference>
<evidence type="ECO:0000259" key="3">
    <source>
        <dbReference type="PROSITE" id="PS51387"/>
    </source>
</evidence>
<dbReference type="AlphaFoldDB" id="A0A0F9DU02"/>
<gene>
    <name evidence="4" type="ORF">LCGC14_2506500</name>
</gene>
<evidence type="ECO:0000256" key="2">
    <source>
        <dbReference type="ARBA" id="ARBA00022844"/>
    </source>
</evidence>
<reference evidence="4" key="1">
    <citation type="journal article" date="2015" name="Nature">
        <title>Complex archaea that bridge the gap between prokaryotes and eukaryotes.</title>
        <authorList>
            <person name="Spang A."/>
            <person name="Saw J.H."/>
            <person name="Jorgensen S.L."/>
            <person name="Zaremba-Niedzwiedzka K."/>
            <person name="Martijn J."/>
            <person name="Lind A.E."/>
            <person name="van Eijk R."/>
            <person name="Schleper C."/>
            <person name="Guy L."/>
            <person name="Ettema T.J."/>
        </authorList>
    </citation>
    <scope>NUCLEOTIDE SEQUENCE</scope>
</reference>
<dbReference type="PROSITE" id="PS51387">
    <property type="entry name" value="FAD_PCMH"/>
    <property type="match status" value="1"/>
</dbReference>
<accession>A0A0F9DU02</accession>
<name>A0A0F9DU02_9ZZZZ</name>
<dbReference type="SUPFAM" id="SSF56563">
    <property type="entry name" value="Major capsid protein gp5"/>
    <property type="match status" value="1"/>
</dbReference>
<evidence type="ECO:0000313" key="4">
    <source>
        <dbReference type="EMBL" id="KKL15348.1"/>
    </source>
</evidence>
<dbReference type="InterPro" id="IPR016169">
    <property type="entry name" value="FAD-bd_PCMH_sub2"/>
</dbReference>
<feature type="domain" description="FAD-binding PCMH-type" evidence="3">
    <location>
        <begin position="1"/>
        <end position="219"/>
    </location>
</feature>
<sequence length="357" mass="38202">MRPFDYTRAENTEAAARQAASGGTFIAGGTNLLDLMKLEVMTPEALIDINRLDLGEIEETEDGGLRIGALVTNSDLANDARLRKGWPVLSRALLAGASGQLRNKATTGGNLLQRTRCLYFYDRAMPCNKREPGTGCSAKEGFNRILAVLGTSEHCIATHPSDMAVAMRAKEDSKFISGIGAAGEPTGLLNASCIIAVTAEVGQGASTVVFENIIKMDARVWGDEESTTIWIANRTVKPQLASMSIAVGTGGMPVYLPANGAADRPFQTLYGRPIVFTEKCPALGTTGDIMLVNLAHYYIGDGTAKNRSERSIGLKFDYDQTAFRVITYTGGVPMWRTALTPLNGDTLSPIISLATRS</sequence>
<dbReference type="GO" id="GO:0016491">
    <property type="term" value="F:oxidoreductase activity"/>
    <property type="evidence" value="ECO:0007669"/>
    <property type="project" value="InterPro"/>
</dbReference>
<dbReference type="EMBL" id="LAZR01040094">
    <property type="protein sequence ID" value="KKL15348.1"/>
    <property type="molecule type" value="Genomic_DNA"/>
</dbReference>
<protein>
    <recommendedName>
        <fullName evidence="3">FAD-binding PCMH-type domain-containing protein</fullName>
    </recommendedName>
</protein>